<feature type="signal peptide" evidence="2">
    <location>
        <begin position="1"/>
        <end position="27"/>
    </location>
</feature>
<dbReference type="EMBL" id="PDOE01000002">
    <property type="protein sequence ID" value="RKL68039.1"/>
    <property type="molecule type" value="Genomic_DNA"/>
</dbReference>
<protein>
    <recommendedName>
        <fullName evidence="3">Mannosyl-glycoprotein endo-beta-N-acetylglucosamidase-like domain-containing protein</fullName>
    </recommendedName>
</protein>
<evidence type="ECO:0000313" key="5">
    <source>
        <dbReference type="Proteomes" id="UP000281498"/>
    </source>
</evidence>
<feature type="domain" description="Mannosyl-glycoprotein endo-beta-N-acetylglucosamidase-like" evidence="3">
    <location>
        <begin position="1231"/>
        <end position="1404"/>
    </location>
</feature>
<organism evidence="4 5">
    <name type="scientific">Salipaludibacillus neizhouensis</name>
    <dbReference type="NCBI Taxonomy" id="885475"/>
    <lineage>
        <taxon>Bacteria</taxon>
        <taxon>Bacillati</taxon>
        <taxon>Bacillota</taxon>
        <taxon>Bacilli</taxon>
        <taxon>Bacillales</taxon>
        <taxon>Bacillaceae</taxon>
    </lineage>
</organism>
<evidence type="ECO:0000256" key="2">
    <source>
        <dbReference type="SAM" id="SignalP"/>
    </source>
</evidence>
<dbReference type="Gene3D" id="6.10.250.190">
    <property type="match status" value="8"/>
</dbReference>
<accession>A0A3A9K728</accession>
<comment type="caution">
    <text evidence="4">The sequence shown here is derived from an EMBL/GenBank/DDBJ whole genome shotgun (WGS) entry which is preliminary data.</text>
</comment>
<dbReference type="InterPro" id="IPR002901">
    <property type="entry name" value="MGlyc_endo_b_GlcNAc-like_dom"/>
</dbReference>
<feature type="compositionally biased region" description="Acidic residues" evidence="1">
    <location>
        <begin position="33"/>
        <end position="54"/>
    </location>
</feature>
<dbReference type="Pfam" id="PF08239">
    <property type="entry name" value="SH3_3"/>
    <property type="match status" value="1"/>
</dbReference>
<feature type="compositionally biased region" description="Acidic residues" evidence="1">
    <location>
        <begin position="305"/>
        <end position="333"/>
    </location>
</feature>
<sequence length="1409" mass="156881">MVRKKIGSFLSVVLVVSLLVHPSYANANTLNNADEDTREQPVEETEIEETEEVGQETNQETTEESSNSNEEASTNEADDTDTQEEEESESEIPESEVVEETMEPTYEEWLAVVENEESYLDRLTLFNESYDEWDEEETFLTDYHNTLAASLELASEKHLESDFSEALTYYEAILASKDVPEDLTEEATWKKGFAEEEQAYPIADEMYEAANAATTASAILAAFIEGYDVFPEDERFTEGVHDSAENLFNWAVSQEEKGNVETAIDRYETILGAPTLPEGLEQKIQERLEALENEASEESKTESSPEADTEPEAEVEEDSVTDANTENETEEETNVTANSVTIQQRSADVIYKEATNERTASGKLQLYTEGLNAYPNDSRFITGVESSAQTLLSWARGKHQAGDYATAIDRYETILASPGISSLTKEATTKHLARAKEKKAVPIANELWNGANKQTQASALFTHFHSALTWYPEQSRFQDGLNTSARNLLSWAKSQHEDGRFDTAKIRYQMIIDTPSVAAEIRENAKSLMADAEAGKRSADAIYKSAKEEYRASHKLALFSDGYRFYPNDTRFRDGVHQSAASLLTWAIGKHNLADYETAIDRYEAILAAPTLSSAVESETKTKLADAKQGKRPADVIYKAAQNIRTATGLFEAYQEGYAFYPNDSRFKTGLASSSQTLLDLAVRYHQQGRHSDAKSRYQVLQDTNGVPASIKELARIQQGFADRNVKIPTLEGYLKYAQEQTTASGLLTAYTDGYTLYNGDPRLEEGMIEAARNLLRWATAQHQNGRYDTALDRYNTILSLPFLNTELELETKLKKSYAEANQSFITADQLYNEAKDHYSASHQLSTYIEGYLLYPGDLRFTEGINISAQSLLDYASRKQEAGDFDTAVDRYKTIIAAPAVSGDIVKEAEEKLKYAEKGQTIPTANFLYQEAQANNTVTGKFTLFVKAYSFYPEDPRFKEGINISGLDLFRYANNQHNNKNFAGAIQRYELIISSPGVPDHLLKSAQRNLAFAKDGVVPEKEIISYTDVSSSLSQAITIQKSLNPPPQTDKYSGNAAYIHSSFISKIYDRGMSIGSTTNLRRSATLTGTIYKAVKFGTTFEILGTVNGDTTNGSNRWYKILFEGQTVYIHSSLASSARIGVLSDKANVYETTNPSSHVFSTRSKGVEVAINRNVTGNTWNNSNNWYEVKLSQWNNAKESEFISYLDPMKNDMYQHLVLSSSPGVTASQLNTILEGKGILSGKGQAFINGGLTHSVNEVYLISHALLETGHGTSALATGIEVGTNSSGNPQLVTSSNRSSLTNIKTTYNMFGIGAVDSDPDRLGAYRAYRQEWFTPEASIVGGAKFIGEDYIHNANNQNTLYKMRWNPIKPGTKQYATDMGWAVKQVVRIKSIYDQLDDPVLHFDIPKYK</sequence>
<feature type="compositionally biased region" description="Low complexity" evidence="1">
    <location>
        <begin position="55"/>
        <end position="75"/>
    </location>
</feature>
<name>A0A3A9K728_9BACI</name>
<dbReference type="Gene3D" id="2.30.30.40">
    <property type="entry name" value="SH3 Domains"/>
    <property type="match status" value="1"/>
</dbReference>
<evidence type="ECO:0000259" key="3">
    <source>
        <dbReference type="SMART" id="SM00047"/>
    </source>
</evidence>
<dbReference type="GO" id="GO:0004040">
    <property type="term" value="F:amidase activity"/>
    <property type="evidence" value="ECO:0007669"/>
    <property type="project" value="InterPro"/>
</dbReference>
<dbReference type="Proteomes" id="UP000281498">
    <property type="component" value="Unassembled WGS sequence"/>
</dbReference>
<keyword evidence="2" id="KW-0732">Signal</keyword>
<dbReference type="InterPro" id="IPR003646">
    <property type="entry name" value="SH3-like_bac-type"/>
</dbReference>
<evidence type="ECO:0000256" key="1">
    <source>
        <dbReference type="SAM" id="MobiDB-lite"/>
    </source>
</evidence>
<dbReference type="SMART" id="SM00047">
    <property type="entry name" value="LYZ2"/>
    <property type="match status" value="1"/>
</dbReference>
<dbReference type="RefSeq" id="WP_110938377.1">
    <property type="nucleotide sequence ID" value="NZ_KZ614147.1"/>
</dbReference>
<feature type="region of interest" description="Disordered" evidence="1">
    <location>
        <begin position="292"/>
        <end position="340"/>
    </location>
</feature>
<dbReference type="Pfam" id="PF01832">
    <property type="entry name" value="Glucosaminidase"/>
    <property type="match status" value="1"/>
</dbReference>
<feature type="region of interest" description="Disordered" evidence="1">
    <location>
        <begin position="28"/>
        <end position="101"/>
    </location>
</feature>
<feature type="compositionally biased region" description="Acidic residues" evidence="1">
    <location>
        <begin position="76"/>
        <end position="101"/>
    </location>
</feature>
<feature type="chain" id="PRO_5017187846" description="Mannosyl-glycoprotein endo-beta-N-acetylglucosamidase-like domain-containing protein" evidence="2">
    <location>
        <begin position="28"/>
        <end position="1409"/>
    </location>
</feature>
<keyword evidence="5" id="KW-1185">Reference proteome</keyword>
<dbReference type="OrthoDB" id="9816557at2"/>
<evidence type="ECO:0000313" key="4">
    <source>
        <dbReference type="EMBL" id="RKL68039.1"/>
    </source>
</evidence>
<reference evidence="4 5" key="1">
    <citation type="submission" date="2017-10" db="EMBL/GenBank/DDBJ databases">
        <title>Bacillus sp. nov., a halophilic bacterium isolated from a Keqin Lake.</title>
        <authorList>
            <person name="Wang H."/>
        </authorList>
    </citation>
    <scope>NUCLEOTIDE SEQUENCE [LARGE SCALE GENOMIC DNA]</scope>
    <source>
        <strain evidence="4 5">KCTC 13187</strain>
    </source>
</reference>
<proteinExistence type="predicted"/>
<gene>
    <name evidence="4" type="ORF">CR203_05955</name>
</gene>